<sequence>MDNKKYIYNPLQAKFYINNGAIVIDTGINQNTGKIYWVFGFNETKEVYQLWLNNK</sequence>
<dbReference type="EMBL" id="SNXO01000027">
    <property type="protein sequence ID" value="TDP52290.1"/>
    <property type="molecule type" value="Genomic_DNA"/>
</dbReference>
<gene>
    <name evidence="1" type="ORF">EV211_1276</name>
</gene>
<dbReference type="Proteomes" id="UP000295500">
    <property type="component" value="Unassembled WGS sequence"/>
</dbReference>
<evidence type="ECO:0000313" key="1">
    <source>
        <dbReference type="EMBL" id="TDP52290.1"/>
    </source>
</evidence>
<comment type="caution">
    <text evidence="1">The sequence shown here is derived from an EMBL/GenBank/DDBJ whole genome shotgun (WGS) entry which is preliminary data.</text>
</comment>
<name>A0A4R6PZ88_9FIRM</name>
<evidence type="ECO:0000313" key="2">
    <source>
        <dbReference type="Proteomes" id="UP000295500"/>
    </source>
</evidence>
<dbReference type="AlphaFoldDB" id="A0A4R6PZ88"/>
<keyword evidence="2" id="KW-1185">Reference proteome</keyword>
<reference evidence="1 2" key="1">
    <citation type="submission" date="2019-03" db="EMBL/GenBank/DDBJ databases">
        <title>Genomic Encyclopedia of Type Strains, Phase IV (KMG-IV): sequencing the most valuable type-strain genomes for metagenomic binning, comparative biology and taxonomic classification.</title>
        <authorList>
            <person name="Goeker M."/>
        </authorList>
    </citation>
    <scope>NUCLEOTIDE SEQUENCE [LARGE SCALE GENOMIC DNA]</scope>
    <source>
        <strain evidence="1 2">DSM 28287</strain>
    </source>
</reference>
<dbReference type="RefSeq" id="WP_166635411.1">
    <property type="nucleotide sequence ID" value="NZ_SNXO01000027.1"/>
</dbReference>
<accession>A0A4R6PZ88</accession>
<proteinExistence type="predicted"/>
<protein>
    <submittedName>
        <fullName evidence="1">Uncharacterized protein</fullName>
    </submittedName>
</protein>
<organism evidence="1 2">
    <name type="scientific">Aminicella lysinilytica</name>
    <dbReference type="NCBI Taxonomy" id="433323"/>
    <lineage>
        <taxon>Bacteria</taxon>
        <taxon>Bacillati</taxon>
        <taxon>Bacillota</taxon>
        <taxon>Clostridia</taxon>
        <taxon>Peptostreptococcales</taxon>
        <taxon>Anaerovoracaceae</taxon>
        <taxon>Aminicella</taxon>
    </lineage>
</organism>